<evidence type="ECO:0000256" key="5">
    <source>
        <dbReference type="ARBA" id="ARBA00004496"/>
    </source>
</evidence>
<feature type="domain" description="3-dehydroquinate synthase C-terminal" evidence="21">
    <location>
        <begin position="180"/>
        <end position="322"/>
    </location>
</feature>
<sequence>MSSLSLDVPIAPAPSWSYRIDIEDRFSSLCGYSSKRRIYVITQENIWRLWGDLFLQQACLEPASVYMMGDGEHYKSLETFEAIQNWLLAHGANRQSLLVAFGGGVVGDMAGFVAATYMRGVDYLQVPTTLLSQVDSSVGGKTAINLADGKNMVGAFCQPRHVHINLATLSTLDKRNYAAGMAEVIKYGFAMDLELFEYLESHREELANRDKSCLAHVIYSCCAIKSRIVAQDEKENGLRAVLNFGHTIGHVIERWGDYRRYLHGEAVAMGMVAAARISAHVRGLEHVQIDRLQNLLEFFALPTSLPLPFSVVNQYIGKDKKSSDTFVRFVVVPQPGQWEFVDLPFPFALEEYIGE</sequence>
<keyword evidence="17 19" id="KW-0456">Lyase</keyword>
<feature type="binding site" evidence="19">
    <location>
        <begin position="168"/>
        <end position="171"/>
    </location>
    <ligand>
        <name>NAD(+)</name>
        <dbReference type="ChEBI" id="CHEBI:57540"/>
    </ligand>
</feature>
<keyword evidence="18 19" id="KW-0170">Cobalt</keyword>
<evidence type="ECO:0000256" key="1">
    <source>
        <dbReference type="ARBA" id="ARBA00001393"/>
    </source>
</evidence>
<dbReference type="UniPathway" id="UPA00053">
    <property type="reaction ID" value="UER00085"/>
</dbReference>
<dbReference type="GO" id="GO:0008652">
    <property type="term" value="P:amino acid biosynthetic process"/>
    <property type="evidence" value="ECO:0007669"/>
    <property type="project" value="UniProtKB-KW"/>
</dbReference>
<dbReference type="CDD" id="cd08195">
    <property type="entry name" value="DHQS"/>
    <property type="match status" value="1"/>
</dbReference>
<dbReference type="SUPFAM" id="SSF56796">
    <property type="entry name" value="Dehydroquinate synthase-like"/>
    <property type="match status" value="1"/>
</dbReference>
<feature type="binding site" evidence="19">
    <location>
        <position position="246"/>
    </location>
    <ligand>
        <name>Zn(2+)</name>
        <dbReference type="ChEBI" id="CHEBI:29105"/>
    </ligand>
</feature>
<dbReference type="Pfam" id="PF01761">
    <property type="entry name" value="DHQ_synthase"/>
    <property type="match status" value="1"/>
</dbReference>
<comment type="cofactor">
    <cofactor evidence="3">
        <name>Zn(2+)</name>
        <dbReference type="ChEBI" id="CHEBI:29105"/>
    </cofactor>
</comment>
<feature type="binding site" evidence="19">
    <location>
        <position position="263"/>
    </location>
    <ligand>
        <name>Zn(2+)</name>
        <dbReference type="ChEBI" id="CHEBI:29105"/>
    </ligand>
</feature>
<dbReference type="InterPro" id="IPR030960">
    <property type="entry name" value="DHQS/DOIS_N"/>
</dbReference>
<evidence type="ECO:0000256" key="7">
    <source>
        <dbReference type="ARBA" id="ARBA00005412"/>
    </source>
</evidence>
<evidence type="ECO:0000256" key="11">
    <source>
        <dbReference type="ARBA" id="ARBA00022605"/>
    </source>
</evidence>
<dbReference type="InterPro" id="IPR050071">
    <property type="entry name" value="Dehydroquinate_synthase"/>
</dbReference>
<comment type="cofactor">
    <cofactor evidence="2 19">
        <name>NAD(+)</name>
        <dbReference type="ChEBI" id="CHEBI:57540"/>
    </cofactor>
</comment>
<evidence type="ECO:0000256" key="8">
    <source>
        <dbReference type="ARBA" id="ARBA00013031"/>
    </source>
</evidence>
<comment type="pathway">
    <text evidence="6 19">Metabolic intermediate biosynthesis; chorismate biosynthesis; chorismate from D-erythrose 4-phosphate and phosphoenolpyruvate: step 2/7.</text>
</comment>
<keyword evidence="16 19" id="KW-0057">Aromatic amino acid biosynthesis</keyword>
<dbReference type="PANTHER" id="PTHR43622">
    <property type="entry name" value="3-DEHYDROQUINATE SYNTHASE"/>
    <property type="match status" value="1"/>
</dbReference>
<evidence type="ECO:0000256" key="14">
    <source>
        <dbReference type="ARBA" id="ARBA00022833"/>
    </source>
</evidence>
<comment type="function">
    <text evidence="4 19">Catalyzes the conversion of 3-deoxy-D-arabino-heptulosonate 7-phosphate (DAHP) to dehydroquinate (DHQ).</text>
</comment>
<dbReference type="PIRSF" id="PIRSF001455">
    <property type="entry name" value="DHQ_synth"/>
    <property type="match status" value="1"/>
</dbReference>
<keyword evidence="13 19" id="KW-0547">Nucleotide-binding</keyword>
<dbReference type="GO" id="GO:0046872">
    <property type="term" value="F:metal ion binding"/>
    <property type="evidence" value="ECO:0007669"/>
    <property type="project" value="UniProtKB-KW"/>
</dbReference>
<dbReference type="GO" id="GO:0000166">
    <property type="term" value="F:nucleotide binding"/>
    <property type="evidence" value="ECO:0007669"/>
    <property type="project" value="UniProtKB-KW"/>
</dbReference>
<evidence type="ECO:0000256" key="18">
    <source>
        <dbReference type="ARBA" id="ARBA00023285"/>
    </source>
</evidence>
<dbReference type="EC" id="4.2.3.4" evidence="8 19"/>
<evidence type="ECO:0000256" key="15">
    <source>
        <dbReference type="ARBA" id="ARBA00023027"/>
    </source>
</evidence>
<evidence type="ECO:0000256" key="12">
    <source>
        <dbReference type="ARBA" id="ARBA00022723"/>
    </source>
</evidence>
<evidence type="ECO:0000259" key="20">
    <source>
        <dbReference type="Pfam" id="PF01761"/>
    </source>
</evidence>
<keyword evidence="10 19" id="KW-0963">Cytoplasm</keyword>
<dbReference type="Pfam" id="PF24621">
    <property type="entry name" value="DHQS_C"/>
    <property type="match status" value="1"/>
</dbReference>
<dbReference type="EMBL" id="JACHID010000001">
    <property type="protein sequence ID" value="MBB5020863.1"/>
    <property type="molecule type" value="Genomic_DNA"/>
</dbReference>
<comment type="cofactor">
    <cofactor evidence="19">
        <name>Co(2+)</name>
        <dbReference type="ChEBI" id="CHEBI:48828"/>
    </cofactor>
    <cofactor evidence="19">
        <name>Zn(2+)</name>
        <dbReference type="ChEBI" id="CHEBI:29105"/>
    </cofactor>
    <text evidence="19">Binds 1 divalent metal cation per subunit. Can use either Co(2+) or Zn(2+).</text>
</comment>
<name>A0A7W7Y2H2_9BACT</name>
<feature type="binding site" evidence="19">
    <location>
        <position position="141"/>
    </location>
    <ligand>
        <name>NAD(+)</name>
        <dbReference type="ChEBI" id="CHEBI:57540"/>
    </ligand>
</feature>
<feature type="binding site" evidence="19">
    <location>
        <begin position="104"/>
        <end position="108"/>
    </location>
    <ligand>
        <name>NAD(+)</name>
        <dbReference type="ChEBI" id="CHEBI:57540"/>
    </ligand>
</feature>
<proteinExistence type="inferred from homology"/>
<evidence type="ECO:0000313" key="22">
    <source>
        <dbReference type="EMBL" id="MBB5020863.1"/>
    </source>
</evidence>
<dbReference type="FunFam" id="3.40.50.1970:FF:000007">
    <property type="entry name" value="Pentafunctional AROM polypeptide"/>
    <property type="match status" value="1"/>
</dbReference>
<organism evidence="22 23">
    <name type="scientific">Desulfurispira natronophila</name>
    <dbReference type="NCBI Taxonomy" id="682562"/>
    <lineage>
        <taxon>Bacteria</taxon>
        <taxon>Pseudomonadati</taxon>
        <taxon>Chrysiogenota</taxon>
        <taxon>Chrysiogenia</taxon>
        <taxon>Chrysiogenales</taxon>
        <taxon>Chrysiogenaceae</taxon>
        <taxon>Desulfurispira</taxon>
    </lineage>
</organism>
<evidence type="ECO:0000256" key="13">
    <source>
        <dbReference type="ARBA" id="ARBA00022741"/>
    </source>
</evidence>
<evidence type="ECO:0000256" key="3">
    <source>
        <dbReference type="ARBA" id="ARBA00001947"/>
    </source>
</evidence>
<evidence type="ECO:0000259" key="21">
    <source>
        <dbReference type="Pfam" id="PF24621"/>
    </source>
</evidence>
<evidence type="ECO:0000256" key="6">
    <source>
        <dbReference type="ARBA" id="ARBA00004661"/>
    </source>
</evidence>
<keyword evidence="14 19" id="KW-0862">Zinc</keyword>
<dbReference type="GO" id="GO:0009423">
    <property type="term" value="P:chorismate biosynthetic process"/>
    <property type="evidence" value="ECO:0007669"/>
    <property type="project" value="UniProtKB-UniRule"/>
</dbReference>
<protein>
    <recommendedName>
        <fullName evidence="9 19">3-dehydroquinate synthase</fullName>
        <shortName evidence="19">DHQS</shortName>
        <ecNumber evidence="8 19">4.2.3.4</ecNumber>
    </recommendedName>
</protein>
<dbReference type="InterPro" id="IPR016037">
    <property type="entry name" value="DHQ_synth_AroB"/>
</dbReference>
<dbReference type="GO" id="GO:0009073">
    <property type="term" value="P:aromatic amino acid family biosynthetic process"/>
    <property type="evidence" value="ECO:0007669"/>
    <property type="project" value="UniProtKB-KW"/>
</dbReference>
<feature type="binding site" evidence="19">
    <location>
        <position position="150"/>
    </location>
    <ligand>
        <name>NAD(+)</name>
        <dbReference type="ChEBI" id="CHEBI:57540"/>
    </ligand>
</feature>
<evidence type="ECO:0000256" key="16">
    <source>
        <dbReference type="ARBA" id="ARBA00023141"/>
    </source>
</evidence>
<dbReference type="RefSeq" id="WP_183728430.1">
    <property type="nucleotide sequence ID" value="NZ_JACHID010000001.1"/>
</dbReference>
<dbReference type="NCBIfam" id="TIGR01357">
    <property type="entry name" value="aroB"/>
    <property type="match status" value="1"/>
</dbReference>
<evidence type="ECO:0000256" key="19">
    <source>
        <dbReference type="HAMAP-Rule" id="MF_00110"/>
    </source>
</evidence>
<reference evidence="22 23" key="1">
    <citation type="submission" date="2020-08" db="EMBL/GenBank/DDBJ databases">
        <title>Genomic Encyclopedia of Type Strains, Phase IV (KMG-IV): sequencing the most valuable type-strain genomes for metagenomic binning, comparative biology and taxonomic classification.</title>
        <authorList>
            <person name="Goeker M."/>
        </authorList>
    </citation>
    <scope>NUCLEOTIDE SEQUENCE [LARGE SCALE GENOMIC DNA]</scope>
    <source>
        <strain evidence="22 23">DSM 22071</strain>
    </source>
</reference>
<evidence type="ECO:0000256" key="17">
    <source>
        <dbReference type="ARBA" id="ARBA00023239"/>
    </source>
</evidence>
<evidence type="ECO:0000256" key="10">
    <source>
        <dbReference type="ARBA" id="ARBA00022490"/>
    </source>
</evidence>
<feature type="binding site" evidence="19">
    <location>
        <position position="183"/>
    </location>
    <ligand>
        <name>Zn(2+)</name>
        <dbReference type="ChEBI" id="CHEBI:29105"/>
    </ligand>
</feature>
<feature type="binding site" evidence="19">
    <location>
        <begin position="128"/>
        <end position="129"/>
    </location>
    <ligand>
        <name>NAD(+)</name>
        <dbReference type="ChEBI" id="CHEBI:57540"/>
    </ligand>
</feature>
<dbReference type="HAMAP" id="MF_00110">
    <property type="entry name" value="DHQ_synthase"/>
    <property type="match status" value="1"/>
</dbReference>
<dbReference type="AlphaFoldDB" id="A0A7W7Y2H2"/>
<evidence type="ECO:0000313" key="23">
    <source>
        <dbReference type="Proteomes" id="UP000528322"/>
    </source>
</evidence>
<dbReference type="Gene3D" id="3.40.50.1970">
    <property type="match status" value="1"/>
</dbReference>
<comment type="caution">
    <text evidence="22">The sequence shown here is derived from an EMBL/GenBank/DDBJ whole genome shotgun (WGS) entry which is preliminary data.</text>
</comment>
<dbReference type="GO" id="GO:0005737">
    <property type="term" value="C:cytoplasm"/>
    <property type="evidence" value="ECO:0007669"/>
    <property type="project" value="UniProtKB-SubCell"/>
</dbReference>
<feature type="domain" description="3-dehydroquinate synthase N-terminal" evidence="20">
    <location>
        <begin position="67"/>
        <end position="177"/>
    </location>
</feature>
<feature type="binding site" evidence="19">
    <location>
        <begin position="70"/>
        <end position="75"/>
    </location>
    <ligand>
        <name>NAD(+)</name>
        <dbReference type="ChEBI" id="CHEBI:57540"/>
    </ligand>
</feature>
<dbReference type="InterPro" id="IPR056179">
    <property type="entry name" value="DHQS_C"/>
</dbReference>
<keyword evidence="15 19" id="KW-0520">NAD</keyword>
<accession>A0A7W7Y2H2</accession>
<dbReference type="GO" id="GO:0003856">
    <property type="term" value="F:3-dehydroquinate synthase activity"/>
    <property type="evidence" value="ECO:0007669"/>
    <property type="project" value="UniProtKB-UniRule"/>
</dbReference>
<dbReference type="Proteomes" id="UP000528322">
    <property type="component" value="Unassembled WGS sequence"/>
</dbReference>
<evidence type="ECO:0000256" key="4">
    <source>
        <dbReference type="ARBA" id="ARBA00003485"/>
    </source>
</evidence>
<keyword evidence="12 19" id="KW-0479">Metal-binding</keyword>
<comment type="catalytic activity">
    <reaction evidence="1 19">
        <text>7-phospho-2-dehydro-3-deoxy-D-arabino-heptonate = 3-dehydroquinate + phosphate</text>
        <dbReference type="Rhea" id="RHEA:21968"/>
        <dbReference type="ChEBI" id="CHEBI:32364"/>
        <dbReference type="ChEBI" id="CHEBI:43474"/>
        <dbReference type="ChEBI" id="CHEBI:58394"/>
        <dbReference type="EC" id="4.2.3.4"/>
    </reaction>
</comment>
<dbReference type="InterPro" id="IPR030963">
    <property type="entry name" value="DHQ_synth_fam"/>
</dbReference>
<keyword evidence="11 19" id="KW-0028">Amino-acid biosynthesis</keyword>
<keyword evidence="23" id="KW-1185">Reference proteome</keyword>
<dbReference type="PANTHER" id="PTHR43622:SF7">
    <property type="entry name" value="3-DEHYDROQUINATE SYNTHASE, CHLOROPLASTIC"/>
    <property type="match status" value="1"/>
</dbReference>
<evidence type="ECO:0000256" key="2">
    <source>
        <dbReference type="ARBA" id="ARBA00001911"/>
    </source>
</evidence>
<comment type="similarity">
    <text evidence="7 19">Belongs to the sugar phosphate cyclases superfamily. Dehydroquinate synthase family.</text>
</comment>
<evidence type="ECO:0000256" key="9">
    <source>
        <dbReference type="ARBA" id="ARBA00017684"/>
    </source>
</evidence>
<comment type="subcellular location">
    <subcellularLocation>
        <location evidence="5 19">Cytoplasm</location>
    </subcellularLocation>
</comment>
<gene>
    <name evidence="19" type="primary">aroB</name>
    <name evidence="22" type="ORF">HNR37_000166</name>
</gene>
<dbReference type="Gene3D" id="1.20.1090.10">
    <property type="entry name" value="Dehydroquinate synthase-like - alpha domain"/>
    <property type="match status" value="1"/>
</dbReference>